<gene>
    <name evidence="1" type="ORF">MM415A02939_0003</name>
</gene>
<dbReference type="AlphaFoldDB" id="A0A6M3JQ23"/>
<evidence type="ECO:0000313" key="1">
    <source>
        <dbReference type="EMBL" id="QJA72046.1"/>
    </source>
</evidence>
<protein>
    <submittedName>
        <fullName evidence="1">Uncharacterized protein</fullName>
    </submittedName>
</protein>
<sequence length="95" mass="11809">MKRQTRVWAIYYKVRLNINDSWRRNEWMGPCGVYVVVTDDFSPYVFNCLSNRPFFFRTRSLARQRAKELFQMRNITWKWVKYKVEPFILSWEKSK</sequence>
<reference evidence="1" key="1">
    <citation type="submission" date="2020-03" db="EMBL/GenBank/DDBJ databases">
        <title>The deep terrestrial virosphere.</title>
        <authorList>
            <person name="Holmfeldt K."/>
            <person name="Nilsson E."/>
            <person name="Simone D."/>
            <person name="Lopez-Fernandez M."/>
            <person name="Wu X."/>
            <person name="de Brujin I."/>
            <person name="Lundin D."/>
            <person name="Andersson A."/>
            <person name="Bertilsson S."/>
            <person name="Dopson M."/>
        </authorList>
    </citation>
    <scope>NUCLEOTIDE SEQUENCE</scope>
    <source>
        <strain evidence="1">MM415A02939</strain>
    </source>
</reference>
<name>A0A6M3JQ23_9ZZZZ</name>
<organism evidence="1">
    <name type="scientific">viral metagenome</name>
    <dbReference type="NCBI Taxonomy" id="1070528"/>
    <lineage>
        <taxon>unclassified sequences</taxon>
        <taxon>metagenomes</taxon>
        <taxon>organismal metagenomes</taxon>
    </lineage>
</organism>
<proteinExistence type="predicted"/>
<accession>A0A6M3JQ23</accession>
<dbReference type="EMBL" id="MT141920">
    <property type="protein sequence ID" value="QJA72046.1"/>
    <property type="molecule type" value="Genomic_DNA"/>
</dbReference>